<keyword evidence="4" id="KW-0406">Ion transport</keyword>
<dbReference type="Gene3D" id="2.40.170.20">
    <property type="entry name" value="TonB-dependent receptor, beta-barrel domain"/>
    <property type="match status" value="1"/>
</dbReference>
<evidence type="ECO:0000259" key="14">
    <source>
        <dbReference type="Pfam" id="PF07715"/>
    </source>
</evidence>
<keyword evidence="7 11" id="KW-0798">TonB box</keyword>
<organism evidence="15 16">
    <name type="scientific">Ravibacter arvi</name>
    <dbReference type="NCBI Taxonomy" id="2051041"/>
    <lineage>
        <taxon>Bacteria</taxon>
        <taxon>Pseudomonadati</taxon>
        <taxon>Bacteroidota</taxon>
        <taxon>Cytophagia</taxon>
        <taxon>Cytophagales</taxon>
        <taxon>Spirosomataceae</taxon>
        <taxon>Ravibacter</taxon>
    </lineage>
</organism>
<dbReference type="InterPro" id="IPR036942">
    <property type="entry name" value="Beta-barrel_TonB_sf"/>
</dbReference>
<dbReference type="Pfam" id="PF13715">
    <property type="entry name" value="CarbopepD_reg_2"/>
    <property type="match status" value="1"/>
</dbReference>
<keyword evidence="9 10" id="KW-0998">Cell outer membrane</keyword>
<evidence type="ECO:0000256" key="5">
    <source>
        <dbReference type="ARBA" id="ARBA00022692"/>
    </source>
</evidence>
<dbReference type="SUPFAM" id="SSF56935">
    <property type="entry name" value="Porins"/>
    <property type="match status" value="1"/>
</dbReference>
<evidence type="ECO:0000256" key="6">
    <source>
        <dbReference type="ARBA" id="ARBA00023004"/>
    </source>
</evidence>
<feature type="domain" description="Secretin/TonB short N-terminal" evidence="13">
    <location>
        <begin position="70"/>
        <end position="117"/>
    </location>
</feature>
<sequence length="1115" mass="122650">MGEYCYARGLALKIMRITILQALLAVAFMGIVNAREARTQELMDRRVSISARQEKIKSVFLKMEKQIGVKFLYSSNVVDPYRLVTLEADKMPLSGVLEQLLRPLQLTYEVSDRHIIINRIFIPLLERPSLPADRNASAVKSLRAITGRVKDETGQGLPGVSVLVKGTQRGTITDVNGSFSIATDEERDVLVFSFVGYLTEELAVDRDGTVELTMKVDNKSLKEVIVVGYGVQSKRNVTSSIASVSSEEIANQPVQQVGQALQGKVAGVQVVQNSGSPGASLTVRVRGAGTINNSDPLYVIDGNLGASPASVDPGQIETIEILKSASAAAIYGAQGANGVVIITTKKGRSGKPSIQLNAYTGFQKVHRMLSVVNARQYAELYNTALVNGGKEPLFKNVETLGAGTDWQREIYRSAPISNIELSAGGGGERGTFYVSGGYFSQDGIVLKSDYKRISFRINSEYRLAPKVRIGENISFASGKRNQIPEFGGRDIIPNSWYMDPTVPVKNDDGSWGFPRFSDTKNPVAQAFYNNNTAGEHLLNGSGYLVADFLDYFSFRTQLNLNIGYKKRIAYTPVFDVFPLQRNLINTLENTTEQSLNWDWQNTLNYQRDFGDHSLEVLAGITALNSRVESYYAQGQNLPPNADFDKNLRYMDLATSGFSARGGAGEYGMLSYLGRVNYDYKDRYLLTANLRVDGSSRFGRNNRYGTFPSVSAGWRISDEAFFKGITFLDDLKLRAGWGMLGNQNFPAYYAFANTLTPNLVYAFGSAISQGQAATSVGNPDLKWESIRETEFGLDFSAFRKKLSVSAAYYIKNTSNMLLRAPVPAFTGIQNAPFVNGGSLQNRGVELIATYSDRTQQGFSYEISGNISKNVNKVTGLANNQSMIFSETYSIASVGAPLGSFYGYVMDGIFQNQNEVDAHAYQAGGTGPGDIRFKDLNGDKVINQDDRAVIGSPWPNFNYGLSVNLSWKKFDLSSLFYGVSGSDIVANWKYFTQGSNFYNFDSEMLRAWNGEGSSNRLPRLNVNDPNNNFRASSYFVEKGDYLRLRNLQVGYAVLDGKGGSGCKLRVYLSCQNLFTITGYNGFDPEIGNPDPAAFRIGVDDGYYPQPRVITLGVNVGL</sequence>
<dbReference type="InterPro" id="IPR012910">
    <property type="entry name" value="Plug_dom"/>
</dbReference>
<dbReference type="Pfam" id="PF07715">
    <property type="entry name" value="Plug"/>
    <property type="match status" value="1"/>
</dbReference>
<dbReference type="InterPro" id="IPR037066">
    <property type="entry name" value="Plug_dom_sf"/>
</dbReference>
<keyword evidence="15" id="KW-0675">Receptor</keyword>
<evidence type="ECO:0000256" key="1">
    <source>
        <dbReference type="ARBA" id="ARBA00004571"/>
    </source>
</evidence>
<dbReference type="SUPFAM" id="SSF49464">
    <property type="entry name" value="Carboxypeptidase regulatory domain-like"/>
    <property type="match status" value="1"/>
</dbReference>
<dbReference type="InterPro" id="IPR039426">
    <property type="entry name" value="TonB-dep_rcpt-like"/>
</dbReference>
<evidence type="ECO:0000256" key="9">
    <source>
        <dbReference type="ARBA" id="ARBA00023237"/>
    </source>
</evidence>
<evidence type="ECO:0000256" key="8">
    <source>
        <dbReference type="ARBA" id="ARBA00023136"/>
    </source>
</evidence>
<dbReference type="InterPro" id="IPR011662">
    <property type="entry name" value="Secretin/TonB_short_N"/>
</dbReference>
<evidence type="ECO:0000313" key="16">
    <source>
        <dbReference type="Proteomes" id="UP001501508"/>
    </source>
</evidence>
<accession>A0ABP8LMG4</accession>
<reference evidence="16" key="1">
    <citation type="journal article" date="2019" name="Int. J. Syst. Evol. Microbiol.">
        <title>The Global Catalogue of Microorganisms (GCM) 10K type strain sequencing project: providing services to taxonomists for standard genome sequencing and annotation.</title>
        <authorList>
            <consortium name="The Broad Institute Genomics Platform"/>
            <consortium name="The Broad Institute Genome Sequencing Center for Infectious Disease"/>
            <person name="Wu L."/>
            <person name="Ma J."/>
        </authorList>
    </citation>
    <scope>NUCLEOTIDE SEQUENCE [LARGE SCALE GENOMIC DNA]</scope>
    <source>
        <strain evidence="16">JCM 31920</strain>
    </source>
</reference>
<keyword evidence="3 10" id="KW-1134">Transmembrane beta strand</keyword>
<dbReference type="NCBIfam" id="TIGR04056">
    <property type="entry name" value="OMP_RagA_SusC"/>
    <property type="match status" value="1"/>
</dbReference>
<proteinExistence type="inferred from homology"/>
<dbReference type="Proteomes" id="UP001501508">
    <property type="component" value="Unassembled WGS sequence"/>
</dbReference>
<evidence type="ECO:0000256" key="11">
    <source>
        <dbReference type="RuleBase" id="RU003357"/>
    </source>
</evidence>
<evidence type="ECO:0000313" key="15">
    <source>
        <dbReference type="EMBL" id="GAA4431568.1"/>
    </source>
</evidence>
<comment type="subcellular location">
    <subcellularLocation>
        <location evidence="1 10">Cell outer membrane</location>
        <topology evidence="1 10">Multi-pass membrane protein</topology>
    </subcellularLocation>
</comment>
<evidence type="ECO:0000256" key="3">
    <source>
        <dbReference type="ARBA" id="ARBA00022452"/>
    </source>
</evidence>
<keyword evidence="16" id="KW-1185">Reference proteome</keyword>
<comment type="caution">
    <text evidence="15">The sequence shown here is derived from an EMBL/GenBank/DDBJ whole genome shotgun (WGS) entry which is preliminary data.</text>
</comment>
<keyword evidence="2 10" id="KW-0813">Transport</keyword>
<dbReference type="Gene3D" id="2.170.130.10">
    <property type="entry name" value="TonB-dependent receptor, plug domain"/>
    <property type="match status" value="1"/>
</dbReference>
<dbReference type="Pfam" id="PF07660">
    <property type="entry name" value="STN"/>
    <property type="match status" value="1"/>
</dbReference>
<evidence type="ECO:0000256" key="4">
    <source>
        <dbReference type="ARBA" id="ARBA00022496"/>
    </source>
</evidence>
<dbReference type="InterPro" id="IPR008969">
    <property type="entry name" value="CarboxyPept-like_regulatory"/>
</dbReference>
<evidence type="ECO:0000256" key="2">
    <source>
        <dbReference type="ARBA" id="ARBA00022448"/>
    </source>
</evidence>
<dbReference type="Gene3D" id="2.60.40.1120">
    <property type="entry name" value="Carboxypeptidase-like, regulatory domain"/>
    <property type="match status" value="1"/>
</dbReference>
<keyword evidence="6" id="KW-0408">Iron</keyword>
<feature type="domain" description="TonB-dependent receptor-like beta-barrel" evidence="12">
    <location>
        <begin position="520"/>
        <end position="1071"/>
    </location>
</feature>
<name>A0ABP8LMG4_9BACT</name>
<evidence type="ECO:0000256" key="10">
    <source>
        <dbReference type="PROSITE-ProRule" id="PRU01360"/>
    </source>
</evidence>
<comment type="similarity">
    <text evidence="10 11">Belongs to the TonB-dependent receptor family.</text>
</comment>
<evidence type="ECO:0000259" key="13">
    <source>
        <dbReference type="Pfam" id="PF07660"/>
    </source>
</evidence>
<dbReference type="InterPro" id="IPR023996">
    <property type="entry name" value="TonB-dep_OMP_SusC/RagA"/>
</dbReference>
<keyword evidence="5 10" id="KW-0812">Transmembrane</keyword>
<dbReference type="InterPro" id="IPR023997">
    <property type="entry name" value="TonB-dep_OMP_SusC/RagA_CS"/>
</dbReference>
<keyword evidence="8 10" id="KW-0472">Membrane</keyword>
<evidence type="ECO:0000259" key="12">
    <source>
        <dbReference type="Pfam" id="PF00593"/>
    </source>
</evidence>
<dbReference type="EMBL" id="BAABEY010000001">
    <property type="protein sequence ID" value="GAA4431568.1"/>
    <property type="molecule type" value="Genomic_DNA"/>
</dbReference>
<protein>
    <submittedName>
        <fullName evidence="15">TonB-dependent receptor</fullName>
    </submittedName>
</protein>
<dbReference type="InterPro" id="IPR000531">
    <property type="entry name" value="Beta-barrel_TonB"/>
</dbReference>
<gene>
    <name evidence="15" type="ORF">GCM10023091_02460</name>
</gene>
<dbReference type="Pfam" id="PF00593">
    <property type="entry name" value="TonB_dep_Rec_b-barrel"/>
    <property type="match status" value="1"/>
</dbReference>
<dbReference type="PROSITE" id="PS52016">
    <property type="entry name" value="TONB_DEPENDENT_REC_3"/>
    <property type="match status" value="1"/>
</dbReference>
<keyword evidence="4" id="KW-0410">Iron transport</keyword>
<feature type="domain" description="TonB-dependent receptor plug" evidence="14">
    <location>
        <begin position="234"/>
        <end position="339"/>
    </location>
</feature>
<evidence type="ECO:0000256" key="7">
    <source>
        <dbReference type="ARBA" id="ARBA00023077"/>
    </source>
</evidence>
<dbReference type="NCBIfam" id="TIGR04057">
    <property type="entry name" value="SusC_RagA_signa"/>
    <property type="match status" value="1"/>
</dbReference>